<accession>A0AAU7LJ11</accession>
<proteinExistence type="predicted"/>
<dbReference type="RefSeq" id="WP_278990083.1">
    <property type="nucleotide sequence ID" value="NZ_CP157584.1"/>
</dbReference>
<protein>
    <submittedName>
        <fullName evidence="1">Uncharacterized protein</fullName>
    </submittedName>
</protein>
<gene>
    <name evidence="1" type="ORF">ABFG95_20280</name>
</gene>
<dbReference type="KEGG" id="achh:ABFG95_20280"/>
<name>A0AAU7LJ11_9BURK</name>
<sequence>MLADYDCSAQMHVGWPYALHDHARSYFYYDAHVVITGQGFVKLNQISDYCCDALGLALPGTDIGLRPPVAGRRGISSSWV</sequence>
<organism evidence="1">
    <name type="scientific">Achromobacter sp. HNDS-1</name>
    <dbReference type="NCBI Taxonomy" id="3151598"/>
    <lineage>
        <taxon>Bacteria</taxon>
        <taxon>Pseudomonadati</taxon>
        <taxon>Pseudomonadota</taxon>
        <taxon>Betaproteobacteria</taxon>
        <taxon>Burkholderiales</taxon>
        <taxon>Alcaligenaceae</taxon>
        <taxon>Achromobacter</taxon>
    </lineage>
</organism>
<evidence type="ECO:0000313" key="1">
    <source>
        <dbReference type="EMBL" id="XBP01885.1"/>
    </source>
</evidence>
<reference evidence="1" key="1">
    <citation type="submission" date="2024-05" db="EMBL/GenBank/DDBJ databases">
        <title>Transcriptome analysis of the degradation process of organic nitrogen by two heterotrophic nitrifying and aerobic denitrifying bacteria, Achromobacter sp. HNDS-1 and Enterobacter sp. HNDS-6.</title>
        <authorList>
            <person name="Huang Y."/>
        </authorList>
    </citation>
    <scope>NUCLEOTIDE SEQUENCE</scope>
    <source>
        <strain evidence="1">HNDS-1</strain>
    </source>
</reference>
<dbReference type="AlphaFoldDB" id="A0AAU7LJ11"/>
<dbReference type="EMBL" id="CP157584">
    <property type="protein sequence ID" value="XBP01885.1"/>
    <property type="molecule type" value="Genomic_DNA"/>
</dbReference>